<accession>A0A9P5NWH2</accession>
<evidence type="ECO:0000313" key="1">
    <source>
        <dbReference type="EMBL" id="KAF8907683.1"/>
    </source>
</evidence>
<dbReference type="OrthoDB" id="3025646at2759"/>
<dbReference type="AlphaFoldDB" id="A0A9P5NWH2"/>
<keyword evidence="2" id="KW-1185">Reference proteome</keyword>
<protein>
    <submittedName>
        <fullName evidence="1">Uncharacterized protein</fullName>
    </submittedName>
</protein>
<name>A0A9P5NWH2_GYMJU</name>
<proteinExistence type="predicted"/>
<comment type="caution">
    <text evidence="1">The sequence shown here is derived from an EMBL/GenBank/DDBJ whole genome shotgun (WGS) entry which is preliminary data.</text>
</comment>
<gene>
    <name evidence="1" type="ORF">CPB84DRAFT_271485</name>
</gene>
<dbReference type="EMBL" id="JADNYJ010000014">
    <property type="protein sequence ID" value="KAF8907683.1"/>
    <property type="molecule type" value="Genomic_DNA"/>
</dbReference>
<dbReference type="Proteomes" id="UP000724874">
    <property type="component" value="Unassembled WGS sequence"/>
</dbReference>
<evidence type="ECO:0000313" key="2">
    <source>
        <dbReference type="Proteomes" id="UP000724874"/>
    </source>
</evidence>
<sequence length="151" mass="16617">MKFDPRFSRLPSSTYRRISDLQSLLVLSTVHYIRGVERLDPSFKLSFSYQMPSLNQSMVDGILLRITNLAETFAGSNAAPLLGLQDETPGEAQNCLRFPTSLPNNQLLICSSVAVNFVAIIESVHELELLLAGISHGSRTSLHSSVRDVAV</sequence>
<reference evidence="1" key="1">
    <citation type="submission" date="2020-11" db="EMBL/GenBank/DDBJ databases">
        <authorList>
            <consortium name="DOE Joint Genome Institute"/>
            <person name="Ahrendt S."/>
            <person name="Riley R."/>
            <person name="Andreopoulos W."/>
            <person name="LaButti K."/>
            <person name="Pangilinan J."/>
            <person name="Ruiz-duenas F.J."/>
            <person name="Barrasa J.M."/>
            <person name="Sanchez-Garcia M."/>
            <person name="Camarero S."/>
            <person name="Miyauchi S."/>
            <person name="Serrano A."/>
            <person name="Linde D."/>
            <person name="Babiker R."/>
            <person name="Drula E."/>
            <person name="Ayuso-Fernandez I."/>
            <person name="Pacheco R."/>
            <person name="Padilla G."/>
            <person name="Ferreira P."/>
            <person name="Barriuso J."/>
            <person name="Kellner H."/>
            <person name="Castanera R."/>
            <person name="Alfaro M."/>
            <person name="Ramirez L."/>
            <person name="Pisabarro A.G."/>
            <person name="Kuo A."/>
            <person name="Tritt A."/>
            <person name="Lipzen A."/>
            <person name="He G."/>
            <person name="Yan M."/>
            <person name="Ng V."/>
            <person name="Cullen D."/>
            <person name="Martin F."/>
            <person name="Rosso M.-N."/>
            <person name="Henrissat B."/>
            <person name="Hibbett D."/>
            <person name="Martinez A.T."/>
            <person name="Grigoriev I.V."/>
        </authorList>
    </citation>
    <scope>NUCLEOTIDE SEQUENCE</scope>
    <source>
        <strain evidence="1">AH 44721</strain>
    </source>
</reference>
<organism evidence="1 2">
    <name type="scientific">Gymnopilus junonius</name>
    <name type="common">Spectacular rustgill mushroom</name>
    <name type="synonym">Gymnopilus spectabilis subsp. junonius</name>
    <dbReference type="NCBI Taxonomy" id="109634"/>
    <lineage>
        <taxon>Eukaryota</taxon>
        <taxon>Fungi</taxon>
        <taxon>Dikarya</taxon>
        <taxon>Basidiomycota</taxon>
        <taxon>Agaricomycotina</taxon>
        <taxon>Agaricomycetes</taxon>
        <taxon>Agaricomycetidae</taxon>
        <taxon>Agaricales</taxon>
        <taxon>Agaricineae</taxon>
        <taxon>Hymenogastraceae</taxon>
        <taxon>Gymnopilus</taxon>
    </lineage>
</organism>